<protein>
    <submittedName>
        <fullName evidence="1">Uncharacterized protein</fullName>
    </submittedName>
</protein>
<dbReference type="EMBL" id="UINC01056242">
    <property type="protein sequence ID" value="SVB76036.1"/>
    <property type="molecule type" value="Genomic_DNA"/>
</dbReference>
<evidence type="ECO:0000313" key="1">
    <source>
        <dbReference type="EMBL" id="SVB76036.1"/>
    </source>
</evidence>
<accession>A0A382GLK5</accession>
<gene>
    <name evidence="1" type="ORF">METZ01_LOCUS228890</name>
</gene>
<dbReference type="AlphaFoldDB" id="A0A382GLK5"/>
<reference evidence="1" key="1">
    <citation type="submission" date="2018-05" db="EMBL/GenBank/DDBJ databases">
        <authorList>
            <person name="Lanie J.A."/>
            <person name="Ng W.-L."/>
            <person name="Kazmierczak K.M."/>
            <person name="Andrzejewski T.M."/>
            <person name="Davidsen T.M."/>
            <person name="Wayne K.J."/>
            <person name="Tettelin H."/>
            <person name="Glass J.I."/>
            <person name="Rusch D."/>
            <person name="Podicherti R."/>
            <person name="Tsui H.-C.T."/>
            <person name="Winkler M.E."/>
        </authorList>
    </citation>
    <scope>NUCLEOTIDE SEQUENCE</scope>
</reference>
<name>A0A382GLK5_9ZZZZ</name>
<proteinExistence type="predicted"/>
<sequence length="33" mass="3653">MLSIDFSLLAYGSILNLTRHVFVIAKIVSKSES</sequence>
<organism evidence="1">
    <name type="scientific">marine metagenome</name>
    <dbReference type="NCBI Taxonomy" id="408172"/>
    <lineage>
        <taxon>unclassified sequences</taxon>
        <taxon>metagenomes</taxon>
        <taxon>ecological metagenomes</taxon>
    </lineage>
</organism>